<name>A0A4R8RKI1_COLTR</name>
<sequence length="87" mass="10248">MPIQLTDIWPSQTQFCSAPEGRCSKDCNILGCAFTRINPPQAQNSTWQRRTKSFSNVRRYPSLHQKRAMFPQRLSPEFKPEWIGRRH</sequence>
<evidence type="ECO:0000313" key="1">
    <source>
        <dbReference type="EMBL" id="TDZ54913.1"/>
    </source>
</evidence>
<accession>A0A4R8RKI1</accession>
<evidence type="ECO:0000313" key="2">
    <source>
        <dbReference type="Proteomes" id="UP000295703"/>
    </source>
</evidence>
<dbReference type="EMBL" id="RYZW01000051">
    <property type="protein sequence ID" value="TDZ54913.1"/>
    <property type="molecule type" value="Genomic_DNA"/>
</dbReference>
<organism evidence="1 2">
    <name type="scientific">Colletotrichum trifolii</name>
    <dbReference type="NCBI Taxonomy" id="5466"/>
    <lineage>
        <taxon>Eukaryota</taxon>
        <taxon>Fungi</taxon>
        <taxon>Dikarya</taxon>
        <taxon>Ascomycota</taxon>
        <taxon>Pezizomycotina</taxon>
        <taxon>Sordariomycetes</taxon>
        <taxon>Hypocreomycetidae</taxon>
        <taxon>Glomerellales</taxon>
        <taxon>Glomerellaceae</taxon>
        <taxon>Colletotrichum</taxon>
        <taxon>Colletotrichum orbiculare species complex</taxon>
    </lineage>
</organism>
<dbReference type="AlphaFoldDB" id="A0A4R8RKI1"/>
<comment type="caution">
    <text evidence="1">The sequence shown here is derived from an EMBL/GenBank/DDBJ whole genome shotgun (WGS) entry which is preliminary data.</text>
</comment>
<proteinExistence type="predicted"/>
<keyword evidence="2" id="KW-1185">Reference proteome</keyword>
<gene>
    <name evidence="1" type="ORF">CTRI78_v005868</name>
</gene>
<reference evidence="1 2" key="1">
    <citation type="submission" date="2018-12" db="EMBL/GenBank/DDBJ databases">
        <title>Genome sequence and assembly of Colletotrichum trifolii.</title>
        <authorList>
            <person name="Gan P."/>
            <person name="Shirasu K."/>
        </authorList>
    </citation>
    <scope>NUCLEOTIDE SEQUENCE [LARGE SCALE GENOMIC DNA]</scope>
    <source>
        <strain evidence="1 2">543-2</strain>
    </source>
</reference>
<protein>
    <submittedName>
        <fullName evidence="1">Uncharacterized protein</fullName>
    </submittedName>
</protein>
<dbReference type="Proteomes" id="UP000295703">
    <property type="component" value="Unassembled WGS sequence"/>
</dbReference>